<dbReference type="Pfam" id="PF19853">
    <property type="entry name" value="DUF6328"/>
    <property type="match status" value="1"/>
</dbReference>
<dbReference type="EMBL" id="JAVYII010000001">
    <property type="protein sequence ID" value="MDT9591439.1"/>
    <property type="molecule type" value="Genomic_DNA"/>
</dbReference>
<feature type="transmembrane region" description="Helical" evidence="1">
    <location>
        <begin position="56"/>
        <end position="78"/>
    </location>
</feature>
<keyword evidence="1" id="KW-0472">Membrane</keyword>
<protein>
    <submittedName>
        <fullName evidence="2">DUF6328 family protein</fullName>
    </submittedName>
</protein>
<evidence type="ECO:0000313" key="3">
    <source>
        <dbReference type="Proteomes" id="UP001268542"/>
    </source>
</evidence>
<keyword evidence="1" id="KW-0812">Transmembrane</keyword>
<feature type="transmembrane region" description="Helical" evidence="1">
    <location>
        <begin position="98"/>
        <end position="122"/>
    </location>
</feature>
<proteinExistence type="predicted"/>
<keyword evidence="3" id="KW-1185">Reference proteome</keyword>
<reference evidence="2 3" key="1">
    <citation type="submission" date="2023-08" db="EMBL/GenBank/DDBJ databases">
        <title>Nocardioides seae sp. nov., a bacterium isolated from a soil.</title>
        <authorList>
            <person name="Wang X."/>
        </authorList>
    </citation>
    <scope>NUCLEOTIDE SEQUENCE [LARGE SCALE GENOMIC DNA]</scope>
    <source>
        <strain evidence="2 3">YZH12</strain>
    </source>
</reference>
<feature type="transmembrane region" description="Helical" evidence="1">
    <location>
        <begin position="128"/>
        <end position="149"/>
    </location>
</feature>
<organism evidence="2 3">
    <name type="scientific">Nocardioides imazamoxiresistens</name>
    <dbReference type="NCBI Taxonomy" id="3231893"/>
    <lineage>
        <taxon>Bacteria</taxon>
        <taxon>Bacillati</taxon>
        <taxon>Actinomycetota</taxon>
        <taxon>Actinomycetes</taxon>
        <taxon>Propionibacteriales</taxon>
        <taxon>Nocardioidaceae</taxon>
        <taxon>Nocardioides</taxon>
    </lineage>
</organism>
<comment type="caution">
    <text evidence="2">The sequence shown here is derived from an EMBL/GenBank/DDBJ whole genome shotgun (WGS) entry which is preliminary data.</text>
</comment>
<dbReference type="InterPro" id="IPR046291">
    <property type="entry name" value="DUF6328"/>
</dbReference>
<accession>A0ABU3PQE6</accession>
<dbReference type="Proteomes" id="UP001268542">
    <property type="component" value="Unassembled WGS sequence"/>
</dbReference>
<feature type="transmembrane region" description="Helical" evidence="1">
    <location>
        <begin position="24"/>
        <end position="44"/>
    </location>
</feature>
<evidence type="ECO:0000313" key="2">
    <source>
        <dbReference type="EMBL" id="MDT9591439.1"/>
    </source>
</evidence>
<gene>
    <name evidence="2" type="ORF">RDV89_00070</name>
</gene>
<name>A0ABU3PQE6_9ACTN</name>
<evidence type="ECO:0000256" key="1">
    <source>
        <dbReference type="SAM" id="Phobius"/>
    </source>
</evidence>
<sequence length="165" mass="18047">MNRDPRPVTDRMLDRNWSELMQELRVVQTGVQLLTGFLVTIPFTDGFEGLDTYQRTVYLCLLVGSVLATGLIVAPVAYHRILFRRRRRRWLVESANVLARAGLVMLSLVCSGVVLLVVDVVVGRTAGLVVAGAVLLVLLSLWTLAPLLLSRPPAESRSDHSGGAG</sequence>
<keyword evidence="1" id="KW-1133">Transmembrane helix</keyword>